<keyword evidence="2" id="KW-1185">Reference proteome</keyword>
<dbReference type="InterPro" id="IPR027056">
    <property type="entry name" value="Gluconate_2DH_su3"/>
</dbReference>
<accession>A0ABS9KDB8</accession>
<comment type="caution">
    <text evidence="1">The sequence shown here is derived from an EMBL/GenBank/DDBJ whole genome shotgun (WGS) entry which is preliminary data.</text>
</comment>
<proteinExistence type="predicted"/>
<name>A0ABS9KDB8_9BACT</name>
<dbReference type="RefSeq" id="WP_237853792.1">
    <property type="nucleotide sequence ID" value="NZ_JAKLWS010000010.1"/>
</dbReference>
<protein>
    <submittedName>
        <fullName evidence="1">Gluconate 2-dehydrogenase subunit 3 family protein</fullName>
    </submittedName>
</protein>
<organism evidence="1 2">
    <name type="scientific">Rhodohalobacter sulfatireducens</name>
    <dbReference type="NCBI Taxonomy" id="2911366"/>
    <lineage>
        <taxon>Bacteria</taxon>
        <taxon>Pseudomonadati</taxon>
        <taxon>Balneolota</taxon>
        <taxon>Balneolia</taxon>
        <taxon>Balneolales</taxon>
        <taxon>Balneolaceae</taxon>
        <taxon>Rhodohalobacter</taxon>
    </lineage>
</organism>
<reference evidence="1" key="2">
    <citation type="submission" date="2024-05" db="EMBL/GenBank/DDBJ databases">
        <title>Rhodohalobacter halophilus gen. nov., sp. nov., a moderately halophilic member of the family Balneolaceae.</title>
        <authorList>
            <person name="Xia J."/>
        </authorList>
    </citation>
    <scope>NUCLEOTIDE SEQUENCE</scope>
    <source>
        <strain evidence="1">WB101</strain>
    </source>
</reference>
<dbReference type="Pfam" id="PF13618">
    <property type="entry name" value="Gluconate_2-dh3"/>
    <property type="match status" value="1"/>
</dbReference>
<dbReference type="EMBL" id="JAKLWS010000010">
    <property type="protein sequence ID" value="MCG2588825.1"/>
    <property type="molecule type" value="Genomic_DNA"/>
</dbReference>
<evidence type="ECO:0000313" key="2">
    <source>
        <dbReference type="Proteomes" id="UP001165366"/>
    </source>
</evidence>
<gene>
    <name evidence="1" type="ORF">L6773_09625</name>
</gene>
<evidence type="ECO:0000313" key="1">
    <source>
        <dbReference type="EMBL" id="MCG2588825.1"/>
    </source>
</evidence>
<sequence length="198" mass="22167">MDRREALKNTALLTGGILAGPSLLGLLQSCTKASRLDWQPLFLNEDQALFISAFVDTILPATDTPGALDVNVDIFIDLFFEKSYDAESQQQVRDELDQLNAEAEQNYGAPFIDLNNDDRKQFLLDQEEEGGTFRKSVWGTAVGDQEEPPGFYKSLKSLTLWAYFSSEKVGEEILVYDPIPGVYRGCIPLSEDEKSWSL</sequence>
<reference evidence="1" key="1">
    <citation type="submission" date="2022-01" db="EMBL/GenBank/DDBJ databases">
        <authorList>
            <person name="Wang Y."/>
        </authorList>
    </citation>
    <scope>NUCLEOTIDE SEQUENCE</scope>
    <source>
        <strain evidence="1">WB101</strain>
    </source>
</reference>
<dbReference type="PROSITE" id="PS51257">
    <property type="entry name" value="PROKAR_LIPOPROTEIN"/>
    <property type="match status" value="1"/>
</dbReference>
<dbReference type="Proteomes" id="UP001165366">
    <property type="component" value="Unassembled WGS sequence"/>
</dbReference>